<sequence length="234" mass="26105">MGHRHTAEAPQYPCVVPEQEEWIPVVSPLHAVLQAASTLPVRELVVALDHLLRRDPQRYDPQLRVLPKQLRRAAETAAGRGVVRFRAAAALARVGADSRMETLMRLAGARAGMPELDLQFEVRDRAGVWIGRFDGADRASRSLFEFDGEQHLLTLGQRKRDARKHQGARDAGWRILVFYREELTGDLLPAGRSMLEFSGRLARRVPAGLARLLDETAAGASESAIPIRRRLDRG</sequence>
<evidence type="ECO:0008006" key="3">
    <source>
        <dbReference type="Google" id="ProtNLM"/>
    </source>
</evidence>
<proteinExistence type="predicted"/>
<accession>A0ABX5QIK1</accession>
<gene>
    <name evidence="1" type="ORF">Leucomu_13835</name>
</gene>
<name>A0ABX5QIK1_9MICO</name>
<evidence type="ECO:0000313" key="1">
    <source>
        <dbReference type="EMBL" id="QAB18850.1"/>
    </source>
</evidence>
<dbReference type="Proteomes" id="UP000285768">
    <property type="component" value="Chromosome"/>
</dbReference>
<reference evidence="1 2" key="1">
    <citation type="submission" date="2019-01" db="EMBL/GenBank/DDBJ databases">
        <title>Leucobacter muris sp. nov. isolated from the nose of a laboratory mouse.</title>
        <authorList>
            <person name="Benga L."/>
            <person name="Sproeer C."/>
            <person name="Schumann P."/>
            <person name="Verbarg S."/>
            <person name="Bunk B."/>
            <person name="Engelhardt E."/>
            <person name="Benten P.M."/>
            <person name="Sager M."/>
        </authorList>
    </citation>
    <scope>NUCLEOTIDE SEQUENCE [LARGE SCALE GENOMIC DNA]</scope>
    <source>
        <strain evidence="1 2">DSM 101948</strain>
    </source>
</reference>
<evidence type="ECO:0000313" key="2">
    <source>
        <dbReference type="Proteomes" id="UP000285768"/>
    </source>
</evidence>
<protein>
    <recommendedName>
        <fullName evidence="3">DUF559 domain-containing protein</fullName>
    </recommendedName>
</protein>
<keyword evidence="2" id="KW-1185">Reference proteome</keyword>
<dbReference type="RefSeq" id="WP_128387570.1">
    <property type="nucleotide sequence ID" value="NZ_CP035037.1"/>
</dbReference>
<dbReference type="EMBL" id="CP035037">
    <property type="protein sequence ID" value="QAB18850.1"/>
    <property type="molecule type" value="Genomic_DNA"/>
</dbReference>
<organism evidence="1 2">
    <name type="scientific">Leucobacter muris</name>
    <dbReference type="NCBI Taxonomy" id="1935379"/>
    <lineage>
        <taxon>Bacteria</taxon>
        <taxon>Bacillati</taxon>
        <taxon>Actinomycetota</taxon>
        <taxon>Actinomycetes</taxon>
        <taxon>Micrococcales</taxon>
        <taxon>Microbacteriaceae</taxon>
        <taxon>Leucobacter</taxon>
    </lineage>
</organism>